<evidence type="ECO:0000313" key="4">
    <source>
        <dbReference type="Proteomes" id="UP000192573"/>
    </source>
</evidence>
<reference evidence="3 4" key="1">
    <citation type="submission" date="2017-03" db="EMBL/GenBank/DDBJ databases">
        <authorList>
            <person name="Afonso C.L."/>
            <person name="Miller P.J."/>
            <person name="Scott M.A."/>
            <person name="Spackman E."/>
            <person name="Goraichik I."/>
            <person name="Dimitrov K.M."/>
            <person name="Suarez D.L."/>
            <person name="Swayne D.E."/>
        </authorList>
    </citation>
    <scope>NUCLEOTIDE SEQUENCE [LARGE SCALE GENOMIC DNA]</scope>
    <source>
        <strain evidence="3 4">ATCC 51113</strain>
    </source>
</reference>
<dbReference type="Proteomes" id="UP000192573">
    <property type="component" value="Unassembled WGS sequence"/>
</dbReference>
<feature type="domain" description="Glycosyl transferase family 1" evidence="1">
    <location>
        <begin position="222"/>
        <end position="389"/>
    </location>
</feature>
<dbReference type="SUPFAM" id="SSF53756">
    <property type="entry name" value="UDP-Glycosyltransferase/glycogen phosphorylase"/>
    <property type="match status" value="1"/>
</dbReference>
<keyword evidence="3" id="KW-0808">Transferase</keyword>
<dbReference type="InterPro" id="IPR028098">
    <property type="entry name" value="Glyco_trans_4-like_N"/>
</dbReference>
<dbReference type="PANTHER" id="PTHR12526:SF633">
    <property type="entry name" value="COLANIC ACID BIOSYNTHESIS GLYCOSYL TRANSFERASE WCAI-RELATED"/>
    <property type="match status" value="1"/>
</dbReference>
<evidence type="ECO:0000313" key="3">
    <source>
        <dbReference type="EMBL" id="OQM43025.1"/>
    </source>
</evidence>
<dbReference type="CDD" id="cd03794">
    <property type="entry name" value="GT4_WbuB-like"/>
    <property type="match status" value="1"/>
</dbReference>
<dbReference type="Gene3D" id="3.40.50.2000">
    <property type="entry name" value="Glycogen Phosphorylase B"/>
    <property type="match status" value="2"/>
</dbReference>
<dbReference type="InterPro" id="IPR023910">
    <property type="entry name" value="Colanic_acid_synth_WcaI"/>
</dbReference>
<name>A0A1V8P2W6_CITBR</name>
<feature type="domain" description="Glycosyltransferase subfamily 4-like N-terminal" evidence="2">
    <location>
        <begin position="15"/>
        <end position="204"/>
    </location>
</feature>
<dbReference type="AlphaFoldDB" id="A0A1V8P2W6"/>
<dbReference type="GO" id="GO:1901135">
    <property type="term" value="P:carbohydrate derivative metabolic process"/>
    <property type="evidence" value="ECO:0007669"/>
    <property type="project" value="UniProtKB-ARBA"/>
</dbReference>
<dbReference type="EMBL" id="NAEW01000002">
    <property type="protein sequence ID" value="OQM43025.1"/>
    <property type="molecule type" value="Genomic_DNA"/>
</dbReference>
<evidence type="ECO:0000259" key="2">
    <source>
        <dbReference type="Pfam" id="PF13579"/>
    </source>
</evidence>
<dbReference type="Pfam" id="PF00534">
    <property type="entry name" value="Glycos_transf_1"/>
    <property type="match status" value="1"/>
</dbReference>
<accession>A0A1V8P2W6</accession>
<gene>
    <name evidence="3" type="ORF">BZK42_05655</name>
</gene>
<dbReference type="PANTHER" id="PTHR12526">
    <property type="entry name" value="GLYCOSYLTRANSFERASE"/>
    <property type="match status" value="1"/>
</dbReference>
<dbReference type="RefSeq" id="WP_047359123.1">
    <property type="nucleotide sequence ID" value="NZ_CABGPK010000001.1"/>
</dbReference>
<protein>
    <submittedName>
        <fullName evidence="3">Colanic acid biosynthesis glycosyltransferase WcaI</fullName>
    </submittedName>
</protein>
<dbReference type="InterPro" id="IPR001296">
    <property type="entry name" value="Glyco_trans_1"/>
</dbReference>
<proteinExistence type="predicted"/>
<sequence>MKILVYGINYSPELTGIGKYTGEMVEWMAQQGHDVRVITAPPYYPQWKVNGSYSSWRYRREEGDALVWRCPLYVPEQPSTLKRLLHLGSFALSSFFPLLAQRRWKPDRIIGVVPTLFCTPGMRLLAKLCGARTLLHVQDYEVDAMLGLGMAGKGTRGMVAKLASAFERSGLLNMDHISTISRSMMHKAMEKGVAPHKVIFFPNWSEVTRFRDVSDADALALSRQLGLPADQKIVLYSGNIGEKQGLESVIDAAVELSEHPWLFVIVGQGGGKARLESMASERGLNNVMFFPLQSYDALPALLKIADCHLVVQKRGAADAVLPSKLTNILAVGGNAVITAEPETELGQLCDAHPGIAVCVEPESVNALVCGIKRALMMPKVNTVARDYAERTLDKENVLSQFLADIRGT</sequence>
<dbReference type="GO" id="GO:0016757">
    <property type="term" value="F:glycosyltransferase activity"/>
    <property type="evidence" value="ECO:0007669"/>
    <property type="project" value="InterPro"/>
</dbReference>
<evidence type="ECO:0000259" key="1">
    <source>
        <dbReference type="Pfam" id="PF00534"/>
    </source>
</evidence>
<dbReference type="NCBIfam" id="NF007640">
    <property type="entry name" value="PRK10307.1"/>
    <property type="match status" value="1"/>
</dbReference>
<organism evidence="3 4">
    <name type="scientific">Citrobacter braakii</name>
    <dbReference type="NCBI Taxonomy" id="57706"/>
    <lineage>
        <taxon>Bacteria</taxon>
        <taxon>Pseudomonadati</taxon>
        <taxon>Pseudomonadota</taxon>
        <taxon>Gammaproteobacteria</taxon>
        <taxon>Enterobacterales</taxon>
        <taxon>Enterobacteriaceae</taxon>
        <taxon>Citrobacter</taxon>
        <taxon>Citrobacter freundii complex</taxon>
    </lineage>
</organism>
<dbReference type="NCBIfam" id="TIGR04007">
    <property type="entry name" value="wcaI"/>
    <property type="match status" value="1"/>
</dbReference>
<dbReference type="Pfam" id="PF13579">
    <property type="entry name" value="Glyco_trans_4_4"/>
    <property type="match status" value="1"/>
</dbReference>
<comment type="caution">
    <text evidence="3">The sequence shown here is derived from an EMBL/GenBank/DDBJ whole genome shotgun (WGS) entry which is preliminary data.</text>
</comment>